<organism evidence="7 8">
    <name type="scientific">Comamonas thiooxydans</name>
    <dbReference type="NCBI Taxonomy" id="363952"/>
    <lineage>
        <taxon>Bacteria</taxon>
        <taxon>Pseudomonadati</taxon>
        <taxon>Pseudomonadota</taxon>
        <taxon>Betaproteobacteria</taxon>
        <taxon>Burkholderiales</taxon>
        <taxon>Comamonadaceae</taxon>
        <taxon>Comamonas</taxon>
    </lineage>
</organism>
<name>A0A0E3BGS9_9BURK</name>
<dbReference type="PANTHER" id="PTHR33209:SF1">
    <property type="entry name" value="PEPTIDASE S49 DOMAIN-CONTAINING PROTEIN"/>
    <property type="match status" value="1"/>
</dbReference>
<dbReference type="InterPro" id="IPR033855">
    <property type="entry name" value="Protein_C"/>
</dbReference>
<comment type="similarity">
    <text evidence="1">Belongs to the peptidase S49 family.</text>
</comment>
<evidence type="ECO:0000313" key="8">
    <source>
        <dbReference type="Proteomes" id="UP000029567"/>
    </source>
</evidence>
<sequence length="439" mass="45443">MQLVHLASRLYGTPLLIARSKLDVILSVLGPRIGLPDIDAAVSLRIPKAASAMAQPGIAIIPVHGTLVRRAIGLEAASGLTSYGEIAERLDAALADPQVSGILLDLDSPGGEAGGVFELAERIRAANDIKPVWAHANDSAYSAAYAIAAAASRLTLSQTAGVGSIGVIALHVDQSIKDAKDGIALTAIYAGHHKNDFSPHAPLSPQAASTLQSEVDRLYGIFISQVAQMRGLDSDAVRATEAGLIFGEAAVTAGLADAVISLDQVLVEFSNALGAQRRLASPSASTATRGPLARASPMSMKASPQISCHHHSHLEQTMTDHENPSPPDEPTLETTPDPADTPVQQPPAPPMAATLAGAPTNGRIEAQAIAEICLIAGAPQRTAEFLASGMTEAQVRRALLEARADQPEIASRITADAGTTVRPESSPVVAAVKKLATKE</sequence>
<dbReference type="Pfam" id="PF01343">
    <property type="entry name" value="Peptidase_S49"/>
    <property type="match status" value="1"/>
</dbReference>
<evidence type="ECO:0000313" key="7">
    <source>
        <dbReference type="EMBL" id="KGG93039.1"/>
    </source>
</evidence>
<proteinExistence type="inferred from homology"/>
<dbReference type="InterPro" id="IPR029045">
    <property type="entry name" value="ClpP/crotonase-like_dom_sf"/>
</dbReference>
<dbReference type="EMBL" id="AWTN01000085">
    <property type="protein sequence ID" value="KGG93039.1"/>
    <property type="molecule type" value="Genomic_DNA"/>
</dbReference>
<evidence type="ECO:0000256" key="3">
    <source>
        <dbReference type="ARBA" id="ARBA00022801"/>
    </source>
</evidence>
<dbReference type="PANTHER" id="PTHR33209">
    <property type="entry name" value="PROTEASE 4"/>
    <property type="match status" value="1"/>
</dbReference>
<evidence type="ECO:0000259" key="6">
    <source>
        <dbReference type="Pfam" id="PF01343"/>
    </source>
</evidence>
<dbReference type="GO" id="GO:0006508">
    <property type="term" value="P:proteolysis"/>
    <property type="evidence" value="ECO:0007669"/>
    <property type="project" value="UniProtKB-KW"/>
</dbReference>
<dbReference type="CDD" id="cd07022">
    <property type="entry name" value="S49_Sppa_36K_type"/>
    <property type="match status" value="1"/>
</dbReference>
<dbReference type="RefSeq" id="WP_034379063.1">
    <property type="nucleotide sequence ID" value="NZ_AWTN01000085.1"/>
</dbReference>
<dbReference type="AlphaFoldDB" id="A0A0E3BGS9"/>
<dbReference type="InterPro" id="IPR002142">
    <property type="entry name" value="Peptidase_S49"/>
</dbReference>
<keyword evidence="2 7" id="KW-0645">Protease</keyword>
<evidence type="ECO:0000256" key="1">
    <source>
        <dbReference type="ARBA" id="ARBA00008683"/>
    </source>
</evidence>
<reference evidence="7 8" key="1">
    <citation type="submission" date="2013-09" db="EMBL/GenBank/DDBJ databases">
        <title>High correlation between genotypes and phenotypes of environmental bacteria Comamonas testosteroni strains.</title>
        <authorList>
            <person name="Liu L."/>
            <person name="Zhu W."/>
            <person name="Xia X."/>
            <person name="Xu B."/>
            <person name="Luo M."/>
            <person name="Wang G."/>
        </authorList>
    </citation>
    <scope>NUCLEOTIDE SEQUENCE [LARGE SCALE GENOMIC DNA]</scope>
    <source>
        <strain evidence="7 8">JL14</strain>
    </source>
</reference>
<evidence type="ECO:0000256" key="4">
    <source>
        <dbReference type="ARBA" id="ARBA00022825"/>
    </source>
</evidence>
<dbReference type="Gene3D" id="3.90.226.10">
    <property type="entry name" value="2-enoyl-CoA Hydratase, Chain A, domain 1"/>
    <property type="match status" value="1"/>
</dbReference>
<feature type="region of interest" description="Disordered" evidence="5">
    <location>
        <begin position="277"/>
        <end position="356"/>
    </location>
</feature>
<dbReference type="Proteomes" id="UP000029567">
    <property type="component" value="Unassembled WGS sequence"/>
</dbReference>
<dbReference type="SUPFAM" id="SSF52096">
    <property type="entry name" value="ClpP/crotonase"/>
    <property type="match status" value="1"/>
</dbReference>
<gene>
    <name evidence="7" type="ORF">P245_10755</name>
</gene>
<feature type="compositionally biased region" description="Low complexity" evidence="5">
    <location>
        <begin position="332"/>
        <end position="343"/>
    </location>
</feature>
<keyword evidence="4" id="KW-0720">Serine protease</keyword>
<evidence type="ECO:0000256" key="2">
    <source>
        <dbReference type="ARBA" id="ARBA00022670"/>
    </source>
</evidence>
<protein>
    <submittedName>
        <fullName evidence="7">Serine protease ClpP</fullName>
    </submittedName>
</protein>
<evidence type="ECO:0000256" key="5">
    <source>
        <dbReference type="SAM" id="MobiDB-lite"/>
    </source>
</evidence>
<dbReference type="GO" id="GO:0008236">
    <property type="term" value="F:serine-type peptidase activity"/>
    <property type="evidence" value="ECO:0007669"/>
    <property type="project" value="UniProtKB-KW"/>
</dbReference>
<keyword evidence="3" id="KW-0378">Hydrolase</keyword>
<accession>A0A0E3BGS9</accession>
<comment type="caution">
    <text evidence="7">The sequence shown here is derived from an EMBL/GenBank/DDBJ whole genome shotgun (WGS) entry which is preliminary data.</text>
</comment>
<feature type="domain" description="Peptidase S49" evidence="6">
    <location>
        <begin position="127"/>
        <end position="269"/>
    </location>
</feature>